<dbReference type="WBParaSite" id="ACAC_0000344101-mRNA-1">
    <property type="protein sequence ID" value="ACAC_0000344101-mRNA-1"/>
    <property type="gene ID" value="ACAC_0000344101"/>
</dbReference>
<proteinExistence type="predicted"/>
<keyword evidence="1" id="KW-1185">Reference proteome</keyword>
<protein>
    <submittedName>
        <fullName evidence="2">Uncharacterized protein</fullName>
    </submittedName>
</protein>
<dbReference type="Proteomes" id="UP000035642">
    <property type="component" value="Unassembled WGS sequence"/>
</dbReference>
<accession>A0A0K0D068</accession>
<organism evidence="1 2">
    <name type="scientific">Angiostrongylus cantonensis</name>
    <name type="common">Rat lungworm</name>
    <dbReference type="NCBI Taxonomy" id="6313"/>
    <lineage>
        <taxon>Eukaryota</taxon>
        <taxon>Metazoa</taxon>
        <taxon>Ecdysozoa</taxon>
        <taxon>Nematoda</taxon>
        <taxon>Chromadorea</taxon>
        <taxon>Rhabditida</taxon>
        <taxon>Rhabditina</taxon>
        <taxon>Rhabditomorpha</taxon>
        <taxon>Strongyloidea</taxon>
        <taxon>Metastrongylidae</taxon>
        <taxon>Angiostrongylus</taxon>
    </lineage>
</organism>
<dbReference type="SUPFAM" id="SSF82895">
    <property type="entry name" value="TSP-1 type 1 repeat"/>
    <property type="match status" value="1"/>
</dbReference>
<dbReference type="STRING" id="6313.A0A0K0D068"/>
<reference evidence="2" key="2">
    <citation type="submission" date="2017-02" db="UniProtKB">
        <authorList>
            <consortium name="WormBaseParasite"/>
        </authorList>
    </citation>
    <scope>IDENTIFICATION</scope>
</reference>
<reference evidence="1" key="1">
    <citation type="submission" date="2012-09" db="EMBL/GenBank/DDBJ databases">
        <authorList>
            <person name="Martin A.A."/>
        </authorList>
    </citation>
    <scope>NUCLEOTIDE SEQUENCE</scope>
</reference>
<evidence type="ECO:0000313" key="2">
    <source>
        <dbReference type="WBParaSite" id="ACAC_0000344101-mRNA-1"/>
    </source>
</evidence>
<sequence>MSLDVSSTTALTMVCSFIWHLWTEWKEWSNCTDFCGACGTRQRFRECSTTEPECRCNG</sequence>
<name>A0A0K0D068_ANGCA</name>
<dbReference type="AlphaFoldDB" id="A0A0K0D068"/>
<evidence type="ECO:0000313" key="1">
    <source>
        <dbReference type="Proteomes" id="UP000035642"/>
    </source>
</evidence>
<dbReference type="InterPro" id="IPR036383">
    <property type="entry name" value="TSP1_rpt_sf"/>
</dbReference>